<dbReference type="InterPro" id="IPR023152">
    <property type="entry name" value="RasGAP_CS"/>
</dbReference>
<evidence type="ECO:0000259" key="2">
    <source>
        <dbReference type="PROSITE" id="PS50018"/>
    </source>
</evidence>
<dbReference type="EMBL" id="VFJC01000034">
    <property type="protein sequence ID" value="KAB5515415.1"/>
    <property type="molecule type" value="Genomic_DNA"/>
</dbReference>
<reference evidence="3 4" key="1">
    <citation type="submission" date="2019-06" db="EMBL/GenBank/DDBJ databases">
        <title>A chromosome-scale genome assembly of the striped catfish, Pangasianodon hypophthalmus.</title>
        <authorList>
            <person name="Wen M."/>
            <person name="Zahm M."/>
            <person name="Roques C."/>
            <person name="Cabau C."/>
            <person name="Klopp C."/>
            <person name="Donnadieu C."/>
            <person name="Jouanno E."/>
            <person name="Avarre J.-C."/>
            <person name="Campet M."/>
            <person name="Ha T.T.T."/>
            <person name="Dugue R."/>
            <person name="Lampietro C."/>
            <person name="Louis A."/>
            <person name="Herpin A."/>
            <person name="Echchiki A."/>
            <person name="Berthelot C."/>
            <person name="Parey E."/>
            <person name="Roest-Crollius H."/>
            <person name="Braasch I."/>
            <person name="Postlethwait J."/>
            <person name="Bobe J."/>
            <person name="Montfort J."/>
            <person name="Bouchez O."/>
            <person name="Begum T."/>
            <person name="Schartl M."/>
            <person name="Guiguen Y."/>
        </authorList>
    </citation>
    <scope>NUCLEOTIDE SEQUENCE [LARGE SCALE GENOMIC DNA]</scope>
    <source>
        <strain evidence="3 4">Indonesia</strain>
        <tissue evidence="3">Blood</tissue>
    </source>
</reference>
<evidence type="ECO:0000313" key="3">
    <source>
        <dbReference type="EMBL" id="KAB5515415.1"/>
    </source>
</evidence>
<dbReference type="InterPro" id="IPR001936">
    <property type="entry name" value="RasGAP_dom"/>
</dbReference>
<organism evidence="3 4">
    <name type="scientific">Pangasianodon hypophthalmus</name>
    <name type="common">Striped catfish</name>
    <name type="synonym">Helicophagus hypophthalmus</name>
    <dbReference type="NCBI Taxonomy" id="310915"/>
    <lineage>
        <taxon>Eukaryota</taxon>
        <taxon>Metazoa</taxon>
        <taxon>Chordata</taxon>
        <taxon>Craniata</taxon>
        <taxon>Vertebrata</taxon>
        <taxon>Euteleostomi</taxon>
        <taxon>Actinopterygii</taxon>
        <taxon>Neopterygii</taxon>
        <taxon>Teleostei</taxon>
        <taxon>Ostariophysi</taxon>
        <taxon>Siluriformes</taxon>
        <taxon>Pangasiidae</taxon>
        <taxon>Pangasianodon</taxon>
    </lineage>
</organism>
<dbReference type="AlphaFoldDB" id="A0A5N5JDG5"/>
<accession>A0A5N5JDG5</accession>
<keyword evidence="1" id="KW-0343">GTPase activation</keyword>
<evidence type="ECO:0000256" key="1">
    <source>
        <dbReference type="ARBA" id="ARBA00022468"/>
    </source>
</evidence>
<gene>
    <name evidence="3" type="ORF">PHYPO_G00249470</name>
</gene>
<dbReference type="InterPro" id="IPR039360">
    <property type="entry name" value="Ras_GTPase"/>
</dbReference>
<dbReference type="InterPro" id="IPR008936">
    <property type="entry name" value="Rho_GTPase_activation_prot"/>
</dbReference>
<dbReference type="PANTHER" id="PTHR10194:SF96">
    <property type="entry name" value="RAS PROTEIN ACTIVATOR LIKE-3"/>
    <property type="match status" value="1"/>
</dbReference>
<dbReference type="GO" id="GO:0005096">
    <property type="term" value="F:GTPase activator activity"/>
    <property type="evidence" value="ECO:0007669"/>
    <property type="project" value="UniProtKB-KW"/>
</dbReference>
<sequence>VHVLQSIGKAKEFLIKLGGAEVQRLGENEALIFRENTLATKAIDEYMKLVGQKYLIDTLGDFIARLYTSSESCEVDPQKCSASELHVNQRHLKETCGEVVQQITETHSSFPVELNEIFSSWVSDCEERGRADIGHRLISASLFLRFLCPAILSPSLLGLTQPYHNPTHSVL</sequence>
<name>A0A5N5JDG5_PANHP</name>
<evidence type="ECO:0000313" key="4">
    <source>
        <dbReference type="Proteomes" id="UP000327468"/>
    </source>
</evidence>
<protein>
    <recommendedName>
        <fullName evidence="2">Ras-GAP domain-containing protein</fullName>
    </recommendedName>
</protein>
<dbReference type="SMART" id="SM00323">
    <property type="entry name" value="RasGAP"/>
    <property type="match status" value="1"/>
</dbReference>
<dbReference type="PANTHER" id="PTHR10194">
    <property type="entry name" value="RAS GTPASE-ACTIVATING PROTEINS"/>
    <property type="match status" value="1"/>
</dbReference>
<dbReference type="PROSITE" id="PS00509">
    <property type="entry name" value="RAS_GTPASE_ACTIV_1"/>
    <property type="match status" value="1"/>
</dbReference>
<dbReference type="SUPFAM" id="SSF48350">
    <property type="entry name" value="GTPase activation domain, GAP"/>
    <property type="match status" value="1"/>
</dbReference>
<dbReference type="Proteomes" id="UP000327468">
    <property type="component" value="Unassembled WGS sequence"/>
</dbReference>
<dbReference type="PROSITE" id="PS50018">
    <property type="entry name" value="RAS_GTPASE_ACTIV_2"/>
    <property type="match status" value="1"/>
</dbReference>
<comment type="caution">
    <text evidence="3">The sequence shown here is derived from an EMBL/GenBank/DDBJ whole genome shotgun (WGS) entry which is preliminary data.</text>
</comment>
<proteinExistence type="predicted"/>
<dbReference type="Pfam" id="PF00616">
    <property type="entry name" value="RasGAP"/>
    <property type="match status" value="2"/>
</dbReference>
<feature type="non-terminal residue" evidence="3">
    <location>
        <position position="1"/>
    </location>
</feature>
<feature type="domain" description="Ras-GAP" evidence="2">
    <location>
        <begin position="1"/>
        <end position="171"/>
    </location>
</feature>
<keyword evidence="4" id="KW-1185">Reference proteome</keyword>
<dbReference type="Gene3D" id="1.10.506.10">
    <property type="entry name" value="GTPase Activation - p120gap, domain 1"/>
    <property type="match status" value="1"/>
</dbReference>